<reference evidence="2" key="1">
    <citation type="journal article" date="2019" name="Int. J. Syst. Evol. Microbiol.">
        <title>The Global Catalogue of Microorganisms (GCM) 10K type strain sequencing project: providing services to taxonomists for standard genome sequencing and annotation.</title>
        <authorList>
            <consortium name="The Broad Institute Genomics Platform"/>
            <consortium name="The Broad Institute Genome Sequencing Center for Infectious Disease"/>
            <person name="Wu L."/>
            <person name="Ma J."/>
        </authorList>
    </citation>
    <scope>NUCLEOTIDE SEQUENCE [LARGE SCALE GENOMIC DNA]</scope>
    <source>
        <strain evidence="2">NBRC 110044</strain>
    </source>
</reference>
<accession>A0ABQ5YE93</accession>
<gene>
    <name evidence="1" type="ORF">GCM10007907_09890</name>
</gene>
<comment type="caution">
    <text evidence="1">The sequence shown here is derived from an EMBL/GenBank/DDBJ whole genome shotgun (WGS) entry which is preliminary data.</text>
</comment>
<dbReference type="PANTHER" id="PTHR40393:SF1">
    <property type="entry name" value="LYSINE BIOSYNTHESIS PROTEIN-RELATED"/>
    <property type="match status" value="1"/>
</dbReference>
<dbReference type="Gene3D" id="2.20.28.160">
    <property type="match status" value="1"/>
</dbReference>
<keyword evidence="2" id="KW-1185">Reference proteome</keyword>
<proteinExistence type="predicted"/>
<sequence length="56" mass="5997">MESECLVCSEEFNVAPDTLAGEILACSACGQEHELLMVDGSPKLGLAPEIEEDWGE</sequence>
<organism evidence="1 2">
    <name type="scientific">Chitinimonas prasina</name>
    <dbReference type="NCBI Taxonomy" id="1434937"/>
    <lineage>
        <taxon>Bacteria</taxon>
        <taxon>Pseudomonadati</taxon>
        <taxon>Pseudomonadota</taxon>
        <taxon>Betaproteobacteria</taxon>
        <taxon>Neisseriales</taxon>
        <taxon>Chitinibacteraceae</taxon>
        <taxon>Chitinimonas</taxon>
    </lineage>
</organism>
<evidence type="ECO:0000313" key="1">
    <source>
        <dbReference type="EMBL" id="GLR12199.1"/>
    </source>
</evidence>
<protein>
    <submittedName>
        <fullName evidence="1">Lysine biosynthesis protein LysW</fullName>
    </submittedName>
</protein>
<dbReference type="PANTHER" id="PTHR40393">
    <property type="entry name" value="LYSINE BIOSYNTHESIS PROTEIN-RELATED-RELATED"/>
    <property type="match status" value="1"/>
</dbReference>
<name>A0ABQ5YE93_9NEIS</name>
<dbReference type="InterPro" id="IPR005906">
    <property type="entry name" value="LysW"/>
</dbReference>
<dbReference type="Pfam" id="PF21344">
    <property type="entry name" value="Zn_ribbon_LysW"/>
    <property type="match status" value="1"/>
</dbReference>
<dbReference type="Proteomes" id="UP001156706">
    <property type="component" value="Unassembled WGS sequence"/>
</dbReference>
<dbReference type="EMBL" id="BSOG01000001">
    <property type="protein sequence ID" value="GLR12199.1"/>
    <property type="molecule type" value="Genomic_DNA"/>
</dbReference>
<evidence type="ECO:0000313" key="2">
    <source>
        <dbReference type="Proteomes" id="UP001156706"/>
    </source>
</evidence>
<dbReference type="RefSeq" id="WP_368860124.1">
    <property type="nucleotide sequence ID" value="NZ_BSOG01000001.1"/>
</dbReference>